<keyword evidence="2" id="KW-0813">Transport</keyword>
<organism evidence="4 5">
    <name type="scientific">Rhizobium meliloti</name>
    <name type="common">Ensifer meliloti</name>
    <name type="synonym">Sinorhizobium meliloti</name>
    <dbReference type="NCBI Taxonomy" id="382"/>
    <lineage>
        <taxon>Bacteria</taxon>
        <taxon>Pseudomonadati</taxon>
        <taxon>Pseudomonadota</taxon>
        <taxon>Alphaproteobacteria</taxon>
        <taxon>Hyphomicrobiales</taxon>
        <taxon>Rhizobiaceae</taxon>
        <taxon>Sinorhizobium/Ensifer group</taxon>
        <taxon>Sinorhizobium</taxon>
    </lineage>
</organism>
<comment type="similarity">
    <text evidence="1">Belongs to the bacterial solute-binding protein 7 family.</text>
</comment>
<dbReference type="InterPro" id="IPR038404">
    <property type="entry name" value="TRAP_DctP_sf"/>
</dbReference>
<dbReference type="Gene3D" id="3.40.190.170">
    <property type="entry name" value="Bacterial extracellular solute-binding protein, family 7"/>
    <property type="match status" value="1"/>
</dbReference>
<dbReference type="GO" id="GO:0055085">
    <property type="term" value="P:transmembrane transport"/>
    <property type="evidence" value="ECO:0007669"/>
    <property type="project" value="InterPro"/>
</dbReference>
<dbReference type="AlphaFoldDB" id="A0A2J0Z7Y2"/>
<accession>A0A2J0Z7Y2</accession>
<evidence type="ECO:0000313" key="4">
    <source>
        <dbReference type="EMBL" id="PJR16636.1"/>
    </source>
</evidence>
<evidence type="ECO:0000256" key="3">
    <source>
        <dbReference type="ARBA" id="ARBA00022729"/>
    </source>
</evidence>
<dbReference type="Pfam" id="PF03480">
    <property type="entry name" value="DctP"/>
    <property type="match status" value="1"/>
</dbReference>
<proteinExistence type="inferred from homology"/>
<dbReference type="NCBIfam" id="NF037995">
    <property type="entry name" value="TRAP_S1"/>
    <property type="match status" value="1"/>
</dbReference>
<sequence length="282" mass="31171">MFTELVNERSGGALTVNFIEGEQLGSDVQVIEQTMAGAVQFYGDDLSWYANWVKDYAILGWGFTFHSPDHMQHFFDSDAYKAMSDRLIKDQGVRILAQAPIQSRMTFSNKAISAAADFDGLKMRVPEIKTYLELWETLGARPTRLAWGEVFLGLKTGVVEAAEGPVSAAYAAKFHEAAPFVVRTDHILTATHILVGETFYQSLSPELQQVVTDAAKQATQWAREQAQKETEDMISKMAAEGAQVTEIELGPVREKAVAAVTRMEDAGAWSKGLWQSVQDLAD</sequence>
<comment type="caution">
    <text evidence="4">The sequence shown here is derived from an EMBL/GenBank/DDBJ whole genome shotgun (WGS) entry which is preliminary data.</text>
</comment>
<dbReference type="Proteomes" id="UP000231987">
    <property type="component" value="Unassembled WGS sequence"/>
</dbReference>
<evidence type="ECO:0000313" key="5">
    <source>
        <dbReference type="Proteomes" id="UP000231987"/>
    </source>
</evidence>
<keyword evidence="3" id="KW-0732">Signal</keyword>
<evidence type="ECO:0000256" key="1">
    <source>
        <dbReference type="ARBA" id="ARBA00009023"/>
    </source>
</evidence>
<evidence type="ECO:0000256" key="2">
    <source>
        <dbReference type="ARBA" id="ARBA00022448"/>
    </source>
</evidence>
<dbReference type="PANTHER" id="PTHR33376">
    <property type="match status" value="1"/>
</dbReference>
<name>A0A2J0Z7Y2_RHIML</name>
<dbReference type="InterPro" id="IPR018389">
    <property type="entry name" value="DctP_fam"/>
</dbReference>
<reference evidence="4 5" key="1">
    <citation type="submission" date="2017-06" db="EMBL/GenBank/DDBJ databases">
        <title>Ensifer strains isolated from leguminous trees and herbs display diverse denitrification phenotypes with some acting as strong N2O sinks.</title>
        <authorList>
            <person name="Woliy K."/>
            <person name="Mania D."/>
            <person name="Bakken L.R."/>
            <person name="Frostegard A."/>
        </authorList>
    </citation>
    <scope>NUCLEOTIDE SEQUENCE [LARGE SCALE GENOMIC DNA]</scope>
    <source>
        <strain evidence="4 5">AC50a</strain>
    </source>
</reference>
<dbReference type="PANTHER" id="PTHR33376:SF7">
    <property type="entry name" value="C4-DICARBOXYLATE-BINDING PROTEIN DCTB"/>
    <property type="match status" value="1"/>
</dbReference>
<gene>
    <name evidence="4" type="ORF">CEJ86_07005</name>
</gene>
<dbReference type="EMBL" id="NJGD01000002">
    <property type="protein sequence ID" value="PJR16636.1"/>
    <property type="molecule type" value="Genomic_DNA"/>
</dbReference>
<protein>
    <submittedName>
        <fullName evidence="4">TRAP transporter substrate-binding protein DctP</fullName>
    </submittedName>
</protein>
<dbReference type="CDD" id="cd13603">
    <property type="entry name" value="PBP2_TRAP_Siap_TeaA_like"/>
    <property type="match status" value="1"/>
</dbReference>